<evidence type="ECO:0000259" key="19">
    <source>
        <dbReference type="PROSITE" id="PS51096"/>
    </source>
</evidence>
<dbReference type="InterPro" id="IPR051471">
    <property type="entry name" value="Bacterial_PTS_sugar_comp"/>
</dbReference>
<dbReference type="InterPro" id="IPR036662">
    <property type="entry name" value="PTS_EIIA_man-typ_sf"/>
</dbReference>
<comment type="catalytic activity">
    <reaction evidence="1">
        <text>D-mannose(out) + N(pros)-phospho-L-histidyl-[protein] = D-mannose 6-phosphate(in) + L-histidyl-[protein]</text>
        <dbReference type="Rhea" id="RHEA:49232"/>
        <dbReference type="Rhea" id="RHEA-COMP:9745"/>
        <dbReference type="Rhea" id="RHEA-COMP:9746"/>
        <dbReference type="ChEBI" id="CHEBI:4208"/>
        <dbReference type="ChEBI" id="CHEBI:29979"/>
        <dbReference type="ChEBI" id="CHEBI:58735"/>
        <dbReference type="ChEBI" id="CHEBI:64837"/>
        <dbReference type="EC" id="2.7.1.191"/>
    </reaction>
</comment>
<evidence type="ECO:0000256" key="11">
    <source>
        <dbReference type="ARBA" id="ARBA00022597"/>
    </source>
</evidence>
<comment type="function">
    <text evidence="16">The phosphoenolpyruvate-dependent sugar phosphotransferase system (sugar PTS), a major carbohydrate active transport system, catalyzes the phosphorylation of incoming sugar substrates concomitantly with their translocation across the cell membrane. The enzyme II ManXYZ PTS system is involved in mannose transport.</text>
</comment>
<evidence type="ECO:0000256" key="16">
    <source>
        <dbReference type="ARBA" id="ARBA00023757"/>
    </source>
</evidence>
<sequence length="333" mass="36204">MVGIVLTSHGGFADGINQSAEMIFGQQQDVAHVILKPDEGPDDIHAKLENAIKDFSDQEQVLFLVDLWGGTPFNQASSLFEKHQDTWAIVTGMNLPMVIEALASRMTMNSAREIATHIVETAKDGIKTLPEELMPKTKAPAAPASAKPAIKGAIPEGTVIGDGKIKYVLARVDSRLLHGQVATGWTKATNPNRIIVVSDNVAKDKLRKNMIKQAAPTGVHANTVPIAKMIKVDKDPRFGDTRAMLLFETPEDALRAIEGGVGIKELNIGSMAYSEGKANVNQVLAMNQEDVDTFRKLKHLGIKFIVKKVPSSNAEDMDALLDKAQKLIDEQKK</sequence>
<keyword evidence="8" id="KW-1003">Cell membrane</keyword>
<name>A0A099YAS1_LIMMU</name>
<dbReference type="AlphaFoldDB" id="A0A099YAS1"/>
<keyword evidence="14" id="KW-0418">Kinase</keyword>
<evidence type="ECO:0000259" key="20">
    <source>
        <dbReference type="PROSITE" id="PS51101"/>
    </source>
</evidence>
<dbReference type="GO" id="GO:0009401">
    <property type="term" value="P:phosphoenolpyruvate-dependent sugar phosphotransferase system"/>
    <property type="evidence" value="ECO:0007669"/>
    <property type="project" value="UniProtKB-KW"/>
</dbReference>
<accession>A0A099YAS1</accession>
<dbReference type="SUPFAM" id="SSF53062">
    <property type="entry name" value="PTS system fructose IIA component-like"/>
    <property type="match status" value="1"/>
</dbReference>
<keyword evidence="13" id="KW-0598">Phosphotransferase system</keyword>
<dbReference type="GO" id="GO:0005886">
    <property type="term" value="C:plasma membrane"/>
    <property type="evidence" value="ECO:0007669"/>
    <property type="project" value="UniProtKB-SubCell"/>
</dbReference>
<evidence type="ECO:0000256" key="1">
    <source>
        <dbReference type="ARBA" id="ARBA00000514"/>
    </source>
</evidence>
<evidence type="ECO:0000256" key="7">
    <source>
        <dbReference type="ARBA" id="ARBA00022448"/>
    </source>
</evidence>
<evidence type="ECO:0000256" key="17">
    <source>
        <dbReference type="ARBA" id="ARBA00030229"/>
    </source>
</evidence>
<evidence type="ECO:0000256" key="2">
    <source>
        <dbReference type="ARBA" id="ARBA00004236"/>
    </source>
</evidence>
<evidence type="ECO:0000256" key="5">
    <source>
        <dbReference type="ARBA" id="ARBA00011929"/>
    </source>
</evidence>
<evidence type="ECO:0000256" key="12">
    <source>
        <dbReference type="ARBA" id="ARBA00022679"/>
    </source>
</evidence>
<evidence type="ECO:0000256" key="6">
    <source>
        <dbReference type="ARBA" id="ARBA00021685"/>
    </source>
</evidence>
<proteinExistence type="predicted"/>
<dbReference type="Proteomes" id="UP000030001">
    <property type="component" value="Unassembled WGS sequence"/>
</dbReference>
<dbReference type="Pfam" id="PF03830">
    <property type="entry name" value="PTSIIB_sorb"/>
    <property type="match status" value="1"/>
</dbReference>
<protein>
    <recommendedName>
        <fullName evidence="6">PTS system mannose-specific EIIAB component</fullName>
        <ecNumber evidence="5">2.7.1.191</ecNumber>
    </recommendedName>
    <alternativeName>
        <fullName evidence="18">EIIAB-Man</fullName>
    </alternativeName>
    <alternativeName>
        <fullName evidence="17">EIII-Man</fullName>
    </alternativeName>
</protein>
<evidence type="ECO:0000256" key="15">
    <source>
        <dbReference type="ARBA" id="ARBA00023136"/>
    </source>
</evidence>
<dbReference type="GO" id="GO:0016301">
    <property type="term" value="F:kinase activity"/>
    <property type="evidence" value="ECO:0007669"/>
    <property type="project" value="UniProtKB-KW"/>
</dbReference>
<evidence type="ECO:0000256" key="18">
    <source>
        <dbReference type="ARBA" id="ARBA00032197"/>
    </source>
</evidence>
<comment type="subunit">
    <text evidence="4">Homodimer.</text>
</comment>
<evidence type="ECO:0000256" key="8">
    <source>
        <dbReference type="ARBA" id="ARBA00022475"/>
    </source>
</evidence>
<dbReference type="InterPro" id="IPR036667">
    <property type="entry name" value="PTS_IIB_sorbose-sp_sf"/>
</dbReference>
<evidence type="ECO:0000256" key="14">
    <source>
        <dbReference type="ARBA" id="ARBA00022777"/>
    </source>
</evidence>
<dbReference type="InterPro" id="IPR004701">
    <property type="entry name" value="PTS_EIIA_man-typ"/>
</dbReference>
<organism evidence="21 22">
    <name type="scientific">Limosilactobacillus mucosae</name>
    <name type="common">Lactobacillus mucosae</name>
    <dbReference type="NCBI Taxonomy" id="97478"/>
    <lineage>
        <taxon>Bacteria</taxon>
        <taxon>Bacillati</taxon>
        <taxon>Bacillota</taxon>
        <taxon>Bacilli</taxon>
        <taxon>Lactobacillales</taxon>
        <taxon>Lactobacillaceae</taxon>
        <taxon>Limosilactobacillus</taxon>
    </lineage>
</organism>
<dbReference type="Pfam" id="PF03610">
    <property type="entry name" value="EIIA-man"/>
    <property type="match status" value="1"/>
</dbReference>
<keyword evidence="11" id="KW-0762">Sugar transport</keyword>
<gene>
    <name evidence="21" type="ORF">LX03_09305</name>
</gene>
<dbReference type="EMBL" id="JROC01000036">
    <property type="protein sequence ID" value="KGL66507.1"/>
    <property type="molecule type" value="Genomic_DNA"/>
</dbReference>
<dbReference type="PROSITE" id="PS51101">
    <property type="entry name" value="PTS_EIIB_TYPE_4"/>
    <property type="match status" value="1"/>
</dbReference>
<dbReference type="EC" id="2.7.1.191" evidence="5"/>
<keyword evidence="15" id="KW-0472">Membrane</keyword>
<comment type="subcellular location">
    <subcellularLocation>
        <location evidence="2">Cell membrane</location>
    </subcellularLocation>
    <subcellularLocation>
        <location evidence="3">Cytoplasm</location>
    </subcellularLocation>
</comment>
<dbReference type="CDD" id="cd00001">
    <property type="entry name" value="PTS_IIB_man"/>
    <property type="match status" value="1"/>
</dbReference>
<keyword evidence="10" id="KW-0597">Phosphoprotein</keyword>
<dbReference type="Gene3D" id="3.40.50.510">
    <property type="entry name" value="Phosphotransferase system, mannose-type IIA component"/>
    <property type="match status" value="1"/>
</dbReference>
<dbReference type="InterPro" id="IPR004720">
    <property type="entry name" value="PTS_IIB_sorbose-sp"/>
</dbReference>
<feature type="domain" description="PTS EIIB type-4" evidence="20">
    <location>
        <begin position="163"/>
        <end position="328"/>
    </location>
</feature>
<dbReference type="CDD" id="cd00006">
    <property type="entry name" value="PTS_IIA_man"/>
    <property type="match status" value="1"/>
</dbReference>
<dbReference type="InterPro" id="IPR033887">
    <property type="entry name" value="PTS_IIA_man"/>
</dbReference>
<evidence type="ECO:0000256" key="3">
    <source>
        <dbReference type="ARBA" id="ARBA00004496"/>
    </source>
</evidence>
<evidence type="ECO:0000256" key="4">
    <source>
        <dbReference type="ARBA" id="ARBA00011738"/>
    </source>
</evidence>
<comment type="caution">
    <text evidence="21">The sequence shown here is derived from an EMBL/GenBank/DDBJ whole genome shotgun (WGS) entry which is preliminary data.</text>
</comment>
<keyword evidence="9" id="KW-0963">Cytoplasm</keyword>
<keyword evidence="7" id="KW-0813">Transport</keyword>
<keyword evidence="12" id="KW-0808">Transferase</keyword>
<dbReference type="GO" id="GO:0008982">
    <property type="term" value="F:protein-N(PI)-phosphohistidine-sugar phosphotransferase activity"/>
    <property type="evidence" value="ECO:0007669"/>
    <property type="project" value="InterPro"/>
</dbReference>
<evidence type="ECO:0000313" key="21">
    <source>
        <dbReference type="EMBL" id="KGL66507.1"/>
    </source>
</evidence>
<dbReference type="PROSITE" id="PS51096">
    <property type="entry name" value="PTS_EIIA_TYPE_4"/>
    <property type="match status" value="1"/>
</dbReference>
<evidence type="ECO:0000256" key="10">
    <source>
        <dbReference type="ARBA" id="ARBA00022553"/>
    </source>
</evidence>
<evidence type="ECO:0000256" key="9">
    <source>
        <dbReference type="ARBA" id="ARBA00022490"/>
    </source>
</evidence>
<feature type="domain" description="PTS EIIA type-4" evidence="19">
    <location>
        <begin position="1"/>
        <end position="126"/>
    </location>
</feature>
<dbReference type="Gene3D" id="3.40.35.10">
    <property type="entry name" value="Phosphotransferase system, sorbose subfamily IIB component"/>
    <property type="match status" value="1"/>
</dbReference>
<reference evidence="21 22" key="1">
    <citation type="submission" date="2014-09" db="EMBL/GenBank/DDBJ databases">
        <title>Lactobacillus mucosae CRL573 Genome Sequencing.</title>
        <authorList>
            <person name="Bleckwedel J."/>
            <person name="Teran L.C."/>
            <person name="Bonacina J."/>
            <person name="Saavedra L."/>
            <person name="Mozzi F.B."/>
            <person name="Raya R.R."/>
        </authorList>
    </citation>
    <scope>NUCLEOTIDE SEQUENCE [LARGE SCALE GENOMIC DNA]</scope>
    <source>
        <strain evidence="21 22">CRL573</strain>
    </source>
</reference>
<dbReference type="PANTHER" id="PTHR33799">
    <property type="entry name" value="PTS PERMEASE-RELATED-RELATED"/>
    <property type="match status" value="1"/>
</dbReference>
<dbReference type="GO" id="GO:0005737">
    <property type="term" value="C:cytoplasm"/>
    <property type="evidence" value="ECO:0007669"/>
    <property type="project" value="UniProtKB-SubCell"/>
</dbReference>
<evidence type="ECO:0000313" key="22">
    <source>
        <dbReference type="Proteomes" id="UP000030001"/>
    </source>
</evidence>
<evidence type="ECO:0000256" key="13">
    <source>
        <dbReference type="ARBA" id="ARBA00022683"/>
    </source>
</evidence>
<dbReference type="SUPFAM" id="SSF52728">
    <property type="entry name" value="PTS IIb component"/>
    <property type="match status" value="1"/>
</dbReference>
<dbReference type="PANTHER" id="PTHR33799:SF1">
    <property type="entry name" value="PTS SYSTEM MANNOSE-SPECIFIC EIIAB COMPONENT-RELATED"/>
    <property type="match status" value="1"/>
</dbReference>